<name>A0A251SWU6_HELAN</name>
<reference evidence="2" key="1">
    <citation type="journal article" date="2017" name="Nature">
        <title>The sunflower genome provides insights into oil metabolism, flowering and Asterid evolution.</title>
        <authorList>
            <person name="Badouin H."/>
            <person name="Gouzy J."/>
            <person name="Grassa C.J."/>
            <person name="Murat F."/>
            <person name="Staton S.E."/>
            <person name="Cottret L."/>
            <person name="Lelandais-Briere C."/>
            <person name="Owens G.L."/>
            <person name="Carrere S."/>
            <person name="Mayjonade B."/>
            <person name="Legrand L."/>
            <person name="Gill N."/>
            <person name="Kane N.C."/>
            <person name="Bowers J.E."/>
            <person name="Hubner S."/>
            <person name="Bellec A."/>
            <person name="Berard A."/>
            <person name="Berges H."/>
            <person name="Blanchet N."/>
            <person name="Boniface M.C."/>
            <person name="Brunel D."/>
            <person name="Catrice O."/>
            <person name="Chaidir N."/>
            <person name="Claudel C."/>
            <person name="Donnadieu C."/>
            <person name="Faraut T."/>
            <person name="Fievet G."/>
            <person name="Helmstetter N."/>
            <person name="King M."/>
            <person name="Knapp S.J."/>
            <person name="Lai Z."/>
            <person name="Le Paslier M.C."/>
            <person name="Lippi Y."/>
            <person name="Lorenzon L."/>
            <person name="Mandel J.R."/>
            <person name="Marage G."/>
            <person name="Marchand G."/>
            <person name="Marquand E."/>
            <person name="Bret-Mestries E."/>
            <person name="Morien E."/>
            <person name="Nambeesan S."/>
            <person name="Nguyen T."/>
            <person name="Pegot-Espagnet P."/>
            <person name="Pouilly N."/>
            <person name="Raftis F."/>
            <person name="Sallet E."/>
            <person name="Schiex T."/>
            <person name="Thomas J."/>
            <person name="Vandecasteele C."/>
            <person name="Vares D."/>
            <person name="Vear F."/>
            <person name="Vautrin S."/>
            <person name="Crespi M."/>
            <person name="Mangin B."/>
            <person name="Burke J.M."/>
            <person name="Salse J."/>
            <person name="Munos S."/>
            <person name="Vincourt P."/>
            <person name="Rieseberg L.H."/>
            <person name="Langlade N.B."/>
        </authorList>
    </citation>
    <scope>NUCLEOTIDE SEQUENCE [LARGE SCALE GENOMIC DNA]</scope>
    <source>
        <strain evidence="2">cv. SF193</strain>
    </source>
</reference>
<evidence type="ECO:0000313" key="1">
    <source>
        <dbReference type="EMBL" id="OTG03033.1"/>
    </source>
</evidence>
<dbReference type="AlphaFoldDB" id="A0A251SWU6"/>
<evidence type="ECO:0000313" key="2">
    <source>
        <dbReference type="Proteomes" id="UP000215914"/>
    </source>
</evidence>
<accession>A0A251SWU6</accession>
<dbReference type="InParanoid" id="A0A251SWU6"/>
<sequence length="113" mass="13546">MGFSLSEIMLQQIRVQFITLLKLLQSGLSPPWFASSFWEWKRNLLYMPLSFFCRSFVTVTYHMAGIVYLSHIKILHQDKYCLWMDTNEEWYFGESQIENLVVDLMLGFIKKMF</sequence>
<keyword evidence="2" id="KW-1185">Reference proteome</keyword>
<organism evidence="1 2">
    <name type="scientific">Helianthus annuus</name>
    <name type="common">Common sunflower</name>
    <dbReference type="NCBI Taxonomy" id="4232"/>
    <lineage>
        <taxon>Eukaryota</taxon>
        <taxon>Viridiplantae</taxon>
        <taxon>Streptophyta</taxon>
        <taxon>Embryophyta</taxon>
        <taxon>Tracheophyta</taxon>
        <taxon>Spermatophyta</taxon>
        <taxon>Magnoliopsida</taxon>
        <taxon>eudicotyledons</taxon>
        <taxon>Gunneridae</taxon>
        <taxon>Pentapetalae</taxon>
        <taxon>asterids</taxon>
        <taxon>campanulids</taxon>
        <taxon>Asterales</taxon>
        <taxon>Asteraceae</taxon>
        <taxon>Asteroideae</taxon>
        <taxon>Heliantheae alliance</taxon>
        <taxon>Heliantheae</taxon>
        <taxon>Helianthus</taxon>
    </lineage>
</organism>
<dbReference type="EMBL" id="CM007902">
    <property type="protein sequence ID" value="OTG03033.1"/>
    <property type="molecule type" value="Genomic_DNA"/>
</dbReference>
<protein>
    <submittedName>
        <fullName evidence="1">Uncharacterized protein</fullName>
    </submittedName>
</protein>
<gene>
    <name evidence="1" type="ORF">HannXRQ_Chr13g0419611</name>
</gene>
<dbReference type="Proteomes" id="UP000215914">
    <property type="component" value="Chromosome 13"/>
</dbReference>
<proteinExistence type="predicted"/>